<dbReference type="EMBL" id="JAPHEG010000001">
    <property type="protein sequence ID" value="MDF2952839.1"/>
    <property type="molecule type" value="Genomic_DNA"/>
</dbReference>
<sequence length="56" mass="6986">MESRDNKNEEKNRNEKVWCEKFKEYIELKRGCKNPQGYCPYRDRCMLFISLKMEEF</sequence>
<comment type="caution">
    <text evidence="1">The sequence shown here is derived from an EMBL/GenBank/DDBJ whole genome shotgun (WGS) entry which is preliminary data.</text>
</comment>
<reference evidence="1" key="1">
    <citation type="submission" date="2022-11" db="EMBL/GenBank/DDBJ databases">
        <title>Candidatus Alkanophaga archaea from heated hydrothermal vent sediment oxidize petroleum alkanes.</title>
        <authorList>
            <person name="Zehnle H."/>
            <person name="Laso-Perez R."/>
            <person name="Lipp J."/>
            <person name="Teske A."/>
            <person name="Wegener G."/>
        </authorList>
    </citation>
    <scope>NUCLEOTIDE SEQUENCE</scope>
    <source>
        <strain evidence="1">MCA70</strain>
    </source>
</reference>
<protein>
    <submittedName>
        <fullName evidence="1">Uncharacterized protein</fullName>
    </submittedName>
</protein>
<evidence type="ECO:0000313" key="2">
    <source>
        <dbReference type="Proteomes" id="UP001144110"/>
    </source>
</evidence>
<dbReference type="Proteomes" id="UP001144110">
    <property type="component" value="Unassembled WGS sequence"/>
</dbReference>
<proteinExistence type="predicted"/>
<organism evidence="1 2">
    <name type="scientific">Candidatus Thermodesulfobacterium syntrophicum</name>
    <dbReference type="NCBI Taxonomy" id="3060442"/>
    <lineage>
        <taxon>Bacteria</taxon>
        <taxon>Pseudomonadati</taxon>
        <taxon>Thermodesulfobacteriota</taxon>
        <taxon>Thermodesulfobacteria</taxon>
        <taxon>Thermodesulfobacteriales</taxon>
        <taxon>Thermodesulfobacteriaceae</taxon>
        <taxon>Thermodesulfobacterium</taxon>
    </lineage>
</organism>
<evidence type="ECO:0000313" key="1">
    <source>
        <dbReference type="EMBL" id="MDF2952839.1"/>
    </source>
</evidence>
<dbReference type="AlphaFoldDB" id="A0AAE3TDF1"/>
<accession>A0AAE3TDF1</accession>
<name>A0AAE3TDF1_9BACT</name>
<gene>
    <name evidence="1" type="ORF">OD816_000084</name>
</gene>